<dbReference type="AlphaFoldDB" id="A0A8H3TPH1"/>
<feature type="compositionally biased region" description="Polar residues" evidence="1">
    <location>
        <begin position="295"/>
        <end position="313"/>
    </location>
</feature>
<dbReference type="EMBL" id="BLZA01000009">
    <property type="protein sequence ID" value="GHJ84531.1"/>
    <property type="molecule type" value="Genomic_DNA"/>
</dbReference>
<feature type="signal peptide" evidence="2">
    <location>
        <begin position="1"/>
        <end position="25"/>
    </location>
</feature>
<protein>
    <recommendedName>
        <fullName evidence="5">Transmembrane protein</fullName>
    </recommendedName>
</protein>
<reference evidence="3" key="1">
    <citation type="submission" date="2020-07" db="EMBL/GenBank/DDBJ databases">
        <title>Draft Genome Sequence of a Deep-Sea Yeast, Naganishia (Cryptococcus) liquefaciens strain N6.</title>
        <authorList>
            <person name="Han Y.W."/>
            <person name="Kajitani R."/>
            <person name="Morimoto H."/>
            <person name="Parhat M."/>
            <person name="Tsubouchi H."/>
            <person name="Bakenova O."/>
            <person name="Ogata M."/>
            <person name="Argunhan B."/>
            <person name="Aoki R."/>
            <person name="Kajiwara S."/>
            <person name="Itoh T."/>
            <person name="Iwasaki H."/>
        </authorList>
    </citation>
    <scope>NUCLEOTIDE SEQUENCE</scope>
    <source>
        <strain evidence="3">N6</strain>
    </source>
</reference>
<evidence type="ECO:0000313" key="4">
    <source>
        <dbReference type="Proteomes" id="UP000620104"/>
    </source>
</evidence>
<evidence type="ECO:0008006" key="5">
    <source>
        <dbReference type="Google" id="ProtNLM"/>
    </source>
</evidence>
<evidence type="ECO:0000313" key="3">
    <source>
        <dbReference type="EMBL" id="GHJ84531.1"/>
    </source>
</evidence>
<accession>A0A8H3TPH1</accession>
<feature type="compositionally biased region" description="Low complexity" evidence="1">
    <location>
        <begin position="139"/>
        <end position="155"/>
    </location>
</feature>
<name>A0A8H3TPH1_9TREE</name>
<evidence type="ECO:0000256" key="2">
    <source>
        <dbReference type="SAM" id="SignalP"/>
    </source>
</evidence>
<feature type="compositionally biased region" description="Polar residues" evidence="1">
    <location>
        <begin position="65"/>
        <end position="83"/>
    </location>
</feature>
<feature type="region of interest" description="Disordered" evidence="1">
    <location>
        <begin position="139"/>
        <end position="160"/>
    </location>
</feature>
<keyword evidence="4" id="KW-1185">Reference proteome</keyword>
<keyword evidence="2" id="KW-0732">Signal</keyword>
<evidence type="ECO:0000256" key="1">
    <source>
        <dbReference type="SAM" id="MobiDB-lite"/>
    </source>
</evidence>
<dbReference type="Proteomes" id="UP000620104">
    <property type="component" value="Unassembled WGS sequence"/>
</dbReference>
<proteinExistence type="predicted"/>
<feature type="chain" id="PRO_5034292698" description="Transmembrane protein" evidence="2">
    <location>
        <begin position="26"/>
        <end position="589"/>
    </location>
</feature>
<feature type="region of interest" description="Disordered" evidence="1">
    <location>
        <begin position="295"/>
        <end position="317"/>
    </location>
</feature>
<sequence length="589" mass="66536">MLVSSLALQWLPVILFLLSSFQIRAHDNAKLDDKTMPFTISEHTQTSTDQSCPVLSVKEVSAPTTSPLHISGATETPGQATSLHHTESSETDRWSHVTVTVVCPPKAEFTLPVETIKIEVRYDDPSALSSATLSTPTVCTPQSVSHQSRSSCSAQPTSMPSTGFKPFQTLWPNNGRSLDFEVPNLCPATDTFSERCIEVPTVCEGPLVTATAFVLVPHFYLDYVDVLGERDLEKLRCERKIFREEVRLERSKRKAQRNAQTRSRYIVNRSIRYFWNKQRSDLDALTLYVPPSRWQLEQPNGNEPIKTKSTQETPDPETGQIQLLLDTPIDNLSYSHTPANFRSKEFLRCAFLQIKGYMNRFSSDCGGYSLEDWTSAMRSIETGVSRHFATIIWTGIAAAAVEFISSKITWQFDPQIASRRSVGLVVLLVLIALDIVSKAVPRQVGYFFILLVLRHLSSMLKQSSNAPASLIAPWIYLELSSQFAFDAIRNAVHRFTRFAEHVGWQIVMVAIITSNVVRQLRKPVVQPQYGLADSTLSGEIPFLRQARLPQRRDRDPRYTPRPCALFDNKMQGADHARRWTRTTRNIDDD</sequence>
<organism evidence="3 4">
    <name type="scientific">Naganishia liquefaciens</name>
    <dbReference type="NCBI Taxonomy" id="104408"/>
    <lineage>
        <taxon>Eukaryota</taxon>
        <taxon>Fungi</taxon>
        <taxon>Dikarya</taxon>
        <taxon>Basidiomycota</taxon>
        <taxon>Agaricomycotina</taxon>
        <taxon>Tremellomycetes</taxon>
        <taxon>Filobasidiales</taxon>
        <taxon>Filobasidiaceae</taxon>
        <taxon>Naganishia</taxon>
    </lineage>
</organism>
<gene>
    <name evidence="3" type="ORF">NliqN6_0933</name>
</gene>
<comment type="caution">
    <text evidence="3">The sequence shown here is derived from an EMBL/GenBank/DDBJ whole genome shotgun (WGS) entry which is preliminary data.</text>
</comment>
<feature type="region of interest" description="Disordered" evidence="1">
    <location>
        <begin position="65"/>
        <end position="91"/>
    </location>
</feature>